<dbReference type="EMBL" id="JADGIZ020000113">
    <property type="protein sequence ID" value="KAL2911405.1"/>
    <property type="molecule type" value="Genomic_DNA"/>
</dbReference>
<dbReference type="PANTHER" id="PTHR21694:SF18">
    <property type="entry name" value="COILED-COIL DOMAIN-CONTAINING PROTEIN 63"/>
    <property type="match status" value="1"/>
</dbReference>
<evidence type="ECO:0000256" key="1">
    <source>
        <dbReference type="SAM" id="MobiDB-lite"/>
    </source>
</evidence>
<name>A0ABR4MVU9_9FUNG</name>
<dbReference type="PANTHER" id="PTHR21694">
    <property type="entry name" value="COILED-COIL DOMAIN-CONTAINING PROTEIN 63"/>
    <property type="match status" value="1"/>
</dbReference>
<feature type="compositionally biased region" description="Polar residues" evidence="1">
    <location>
        <begin position="97"/>
        <end position="107"/>
    </location>
</feature>
<organism evidence="2 3">
    <name type="scientific">Polyrhizophydium stewartii</name>
    <dbReference type="NCBI Taxonomy" id="2732419"/>
    <lineage>
        <taxon>Eukaryota</taxon>
        <taxon>Fungi</taxon>
        <taxon>Fungi incertae sedis</taxon>
        <taxon>Chytridiomycota</taxon>
        <taxon>Chytridiomycota incertae sedis</taxon>
        <taxon>Chytridiomycetes</taxon>
        <taxon>Rhizophydiales</taxon>
        <taxon>Rhizophydiales incertae sedis</taxon>
        <taxon>Polyrhizophydium</taxon>
    </lineage>
</organism>
<dbReference type="Proteomes" id="UP001527925">
    <property type="component" value="Unassembled WGS sequence"/>
</dbReference>
<sequence>MATRAAIQANDQDVNDGMAEIELQKLQRQYRIMEGDRKAYSEESRILIGKQRATIEKLKKDNGHLQDELRLLEQRNEDRKKNGIQSKKAETMAEQAGKQTSISRAPL</sequence>
<evidence type="ECO:0000313" key="3">
    <source>
        <dbReference type="Proteomes" id="UP001527925"/>
    </source>
</evidence>
<proteinExistence type="predicted"/>
<protein>
    <submittedName>
        <fullName evidence="2">Uncharacterized protein</fullName>
    </submittedName>
</protein>
<keyword evidence="3" id="KW-1185">Reference proteome</keyword>
<feature type="compositionally biased region" description="Basic and acidic residues" evidence="1">
    <location>
        <begin position="71"/>
        <end position="91"/>
    </location>
</feature>
<gene>
    <name evidence="2" type="ORF">HK105_209133</name>
</gene>
<evidence type="ECO:0000313" key="2">
    <source>
        <dbReference type="EMBL" id="KAL2911405.1"/>
    </source>
</evidence>
<feature type="region of interest" description="Disordered" evidence="1">
    <location>
        <begin position="71"/>
        <end position="107"/>
    </location>
</feature>
<dbReference type="InterPro" id="IPR051876">
    <property type="entry name" value="ODA-DC/CCD"/>
</dbReference>
<reference evidence="2 3" key="1">
    <citation type="submission" date="2023-09" db="EMBL/GenBank/DDBJ databases">
        <title>Pangenome analysis of Batrachochytrium dendrobatidis and related Chytrids.</title>
        <authorList>
            <person name="Yacoub M.N."/>
            <person name="Stajich J.E."/>
            <person name="James T.Y."/>
        </authorList>
    </citation>
    <scope>NUCLEOTIDE SEQUENCE [LARGE SCALE GENOMIC DNA]</scope>
    <source>
        <strain evidence="2 3">JEL0888</strain>
    </source>
</reference>
<accession>A0ABR4MVU9</accession>
<comment type="caution">
    <text evidence="2">The sequence shown here is derived from an EMBL/GenBank/DDBJ whole genome shotgun (WGS) entry which is preliminary data.</text>
</comment>